<dbReference type="Pfam" id="PF04706">
    <property type="entry name" value="Dickkopf_N"/>
    <property type="match status" value="1"/>
</dbReference>
<dbReference type="GO" id="GO:0042663">
    <property type="term" value="P:regulation of endodermal cell fate specification"/>
    <property type="evidence" value="ECO:0007669"/>
    <property type="project" value="Ensembl"/>
</dbReference>
<dbReference type="FunFam" id="2.10.80.10:FF:000001">
    <property type="entry name" value="Dickkopf WNT-signaling pathway inhibitor 2"/>
    <property type="match status" value="1"/>
</dbReference>
<dbReference type="InterPro" id="IPR047304">
    <property type="entry name" value="Dkk1_Cys2"/>
</dbReference>
<feature type="domain" description="Dickkopf-related protein 1/2/4 C-terminal subdomain 1" evidence="11">
    <location>
        <begin position="230"/>
        <end position="259"/>
    </location>
</feature>
<dbReference type="PANTHER" id="PTHR12113:SF11">
    <property type="entry name" value="DICKKOPF-RELATED PROTEIN 1"/>
    <property type="match status" value="1"/>
</dbReference>
<evidence type="ECO:0000256" key="6">
    <source>
        <dbReference type="ARBA" id="ARBA00022729"/>
    </source>
</evidence>
<dbReference type="GeneTree" id="ENSGT00940000161319"/>
<dbReference type="Pfam" id="PF21479">
    <property type="entry name" value="DIKK1-2-4_C-subdom2"/>
    <property type="match status" value="1"/>
</dbReference>
<keyword evidence="5" id="KW-0879">Wnt signaling pathway</keyword>
<dbReference type="GO" id="GO:0000122">
    <property type="term" value="P:negative regulation of transcription by RNA polymerase II"/>
    <property type="evidence" value="ECO:0007669"/>
    <property type="project" value="Ensembl"/>
</dbReference>
<evidence type="ECO:0000256" key="8">
    <source>
        <dbReference type="SAM" id="SignalP"/>
    </source>
</evidence>
<keyword evidence="7" id="KW-1015">Disulfide bond</keyword>
<reference evidence="12" key="3">
    <citation type="submission" date="2025-09" db="UniProtKB">
        <authorList>
            <consortium name="Ensembl"/>
        </authorList>
    </citation>
    <scope>IDENTIFICATION</scope>
</reference>
<feature type="domain" description="Dickkopf N-terminal cysteine-rich" evidence="9">
    <location>
        <begin position="122"/>
        <end position="186"/>
    </location>
</feature>
<dbReference type="Pfam" id="PF21481">
    <property type="entry name" value="DIKK1-2-4_C-subdom1"/>
    <property type="match status" value="1"/>
</dbReference>
<dbReference type="GO" id="GO:1904723">
    <property type="term" value="P:negative regulation of Wnt-Frizzled-LRP5/6 complex assembly"/>
    <property type="evidence" value="ECO:0007669"/>
    <property type="project" value="Ensembl"/>
</dbReference>
<evidence type="ECO:0000313" key="13">
    <source>
        <dbReference type="Proteomes" id="UP000314987"/>
    </source>
</evidence>
<dbReference type="GO" id="GO:0016055">
    <property type="term" value="P:Wnt signaling pathway"/>
    <property type="evidence" value="ECO:0007669"/>
    <property type="project" value="UniProtKB-KW"/>
</dbReference>
<evidence type="ECO:0000313" key="12">
    <source>
        <dbReference type="Ensembl" id="ENSVURP00010002314.1"/>
    </source>
</evidence>
<evidence type="ECO:0000256" key="5">
    <source>
        <dbReference type="ARBA" id="ARBA00022687"/>
    </source>
</evidence>
<evidence type="ECO:0000256" key="4">
    <source>
        <dbReference type="ARBA" id="ARBA00022525"/>
    </source>
</evidence>
<proteinExistence type="inferred from homology"/>
<reference evidence="12" key="2">
    <citation type="submission" date="2025-08" db="UniProtKB">
        <authorList>
            <consortium name="Ensembl"/>
        </authorList>
    </citation>
    <scope>IDENTIFICATION</scope>
</reference>
<dbReference type="GO" id="GO:0090090">
    <property type="term" value="P:negative regulation of canonical Wnt signaling pathway"/>
    <property type="evidence" value="ECO:0007669"/>
    <property type="project" value="Ensembl"/>
</dbReference>
<keyword evidence="13" id="KW-1185">Reference proteome</keyword>
<dbReference type="Gene3D" id="2.10.80.10">
    <property type="entry name" value="Lipase, subunit A"/>
    <property type="match status" value="1"/>
</dbReference>
<dbReference type="CDD" id="cd23272">
    <property type="entry name" value="Dkk1_Cys2"/>
    <property type="match status" value="1"/>
</dbReference>
<dbReference type="GO" id="GO:0060392">
    <property type="term" value="P:negative regulation of SMAD protein signal transduction"/>
    <property type="evidence" value="ECO:0007669"/>
    <property type="project" value="Ensembl"/>
</dbReference>
<accession>A0A4X2JS92</accession>
<protein>
    <submittedName>
        <fullName evidence="12">Dickkopf WNT signaling pathway inhibitor 1</fullName>
    </submittedName>
</protein>
<keyword evidence="4" id="KW-0964">Secreted</keyword>
<dbReference type="PANTHER" id="PTHR12113">
    <property type="entry name" value="DICKKOPF3-LIKE 3"/>
    <property type="match status" value="1"/>
</dbReference>
<evidence type="ECO:0000256" key="7">
    <source>
        <dbReference type="ARBA" id="ARBA00023157"/>
    </source>
</evidence>
<dbReference type="GO" id="GO:0050750">
    <property type="term" value="F:low-density lipoprotein particle receptor binding"/>
    <property type="evidence" value="ECO:0007669"/>
    <property type="project" value="Ensembl"/>
</dbReference>
<comment type="subcellular location">
    <subcellularLocation>
        <location evidence="1">Secreted</location>
    </subcellularLocation>
</comment>
<dbReference type="GO" id="GO:0005615">
    <property type="term" value="C:extracellular space"/>
    <property type="evidence" value="ECO:0007669"/>
    <property type="project" value="Ensembl"/>
</dbReference>
<sequence length="310" mass="32759">MPALAPALAAGAARVLLALAAALCWPPCAPAAATLNTVLVNSNAIKNGHSGPGGGGGGGGGGSSVALVPFWAVSVAPGDSVLFDRPNGYMHVDNKHQVGTALGTRESHHALPIFSLQQHFMCVDDKDCGLEEYCDIGSRGLSSPGGGGGGGSIGVQICLPCRKRRRRCQRTVMCCPGNYCSNGICVPLDQNHLHAVEMDEMTTEPVNNDHSLLEGQPRRTTPSAKTKGQEGAVCLRSSDCADGLCCARHFWSKICKPVLKEGQVCTKHRRKGSHGLEIFQRCFCADGLSCRVQKDHLTNNASRLHTCQKH</sequence>
<feature type="chain" id="PRO_5021371139" evidence="8">
    <location>
        <begin position="32"/>
        <end position="310"/>
    </location>
</feature>
<dbReference type="GO" id="GO:0042662">
    <property type="term" value="P:negative regulation of mesodermal cell fate specification"/>
    <property type="evidence" value="ECO:0007669"/>
    <property type="project" value="Ensembl"/>
</dbReference>
<dbReference type="GO" id="GO:0039706">
    <property type="term" value="F:co-receptor binding"/>
    <property type="evidence" value="ECO:0007669"/>
    <property type="project" value="Ensembl"/>
</dbReference>
<dbReference type="InterPro" id="IPR048500">
    <property type="entry name" value="DIKK1/2/4_C-subdom1"/>
</dbReference>
<comment type="similarity">
    <text evidence="2">Belongs to the dickkopf family.</text>
</comment>
<dbReference type="GO" id="GO:0005886">
    <property type="term" value="C:plasma membrane"/>
    <property type="evidence" value="ECO:0007669"/>
    <property type="project" value="Ensembl"/>
</dbReference>
<evidence type="ECO:0000259" key="10">
    <source>
        <dbReference type="Pfam" id="PF21479"/>
    </source>
</evidence>
<dbReference type="InterPro" id="IPR006796">
    <property type="entry name" value="Dickkopf_N"/>
</dbReference>
<name>A0A4X2JS92_VOMUR</name>
<feature type="domain" description="Dickkopf-related protein 1/2/4 C-terminal subdomain 2" evidence="10">
    <location>
        <begin position="262"/>
        <end position="310"/>
    </location>
</feature>
<dbReference type="GO" id="GO:0010628">
    <property type="term" value="P:positive regulation of gene expression"/>
    <property type="evidence" value="ECO:0007669"/>
    <property type="project" value="Ensembl"/>
</dbReference>
<dbReference type="Proteomes" id="UP000314987">
    <property type="component" value="Unassembled WGS sequence"/>
</dbReference>
<dbReference type="OMA" id="LDNYQPY"/>
<dbReference type="GO" id="GO:2000726">
    <property type="term" value="P:negative regulation of cardiac muscle cell differentiation"/>
    <property type="evidence" value="ECO:0007669"/>
    <property type="project" value="Ensembl"/>
</dbReference>
<gene>
    <name evidence="12" type="primary">DKK1</name>
</gene>
<dbReference type="InterPro" id="IPR048499">
    <property type="entry name" value="DIKK1/2/4_C-subdom2"/>
</dbReference>
<organism evidence="12 13">
    <name type="scientific">Vombatus ursinus</name>
    <name type="common">Common wombat</name>
    <dbReference type="NCBI Taxonomy" id="29139"/>
    <lineage>
        <taxon>Eukaryota</taxon>
        <taxon>Metazoa</taxon>
        <taxon>Chordata</taxon>
        <taxon>Craniata</taxon>
        <taxon>Vertebrata</taxon>
        <taxon>Euteleostomi</taxon>
        <taxon>Mammalia</taxon>
        <taxon>Metatheria</taxon>
        <taxon>Diprotodontia</taxon>
        <taxon>Vombatidae</taxon>
        <taxon>Vombatus</taxon>
    </lineage>
</organism>
<dbReference type="AlphaFoldDB" id="A0A4X2JS92"/>
<evidence type="ECO:0000259" key="9">
    <source>
        <dbReference type="Pfam" id="PF04706"/>
    </source>
</evidence>
<feature type="signal peptide" evidence="8">
    <location>
        <begin position="1"/>
        <end position="31"/>
    </location>
</feature>
<keyword evidence="6 8" id="KW-0732">Signal</keyword>
<evidence type="ECO:0000256" key="1">
    <source>
        <dbReference type="ARBA" id="ARBA00004613"/>
    </source>
</evidence>
<evidence type="ECO:0000259" key="11">
    <source>
        <dbReference type="Pfam" id="PF21481"/>
    </source>
</evidence>
<dbReference type="GO" id="GO:0002090">
    <property type="term" value="P:regulation of receptor internalization"/>
    <property type="evidence" value="ECO:0007669"/>
    <property type="project" value="Ensembl"/>
</dbReference>
<reference evidence="13" key="1">
    <citation type="submission" date="2018-12" db="EMBL/GenBank/DDBJ databases">
        <authorList>
            <person name="Yazar S."/>
        </authorList>
    </citation>
    <scope>NUCLEOTIDE SEQUENCE [LARGE SCALE GENOMIC DNA]</scope>
</reference>
<dbReference type="Ensembl" id="ENSVURT00010002641.1">
    <property type="protein sequence ID" value="ENSVURP00010002314.1"/>
    <property type="gene ID" value="ENSVURG00010001906.1"/>
</dbReference>
<keyword evidence="3" id="KW-0217">Developmental protein</keyword>
<dbReference type="GO" id="GO:0046330">
    <property type="term" value="P:positive regulation of JNK cascade"/>
    <property type="evidence" value="ECO:0007669"/>
    <property type="project" value="Ensembl"/>
</dbReference>
<evidence type="ECO:0000256" key="3">
    <source>
        <dbReference type="ARBA" id="ARBA00022473"/>
    </source>
</evidence>
<dbReference type="STRING" id="29139.ENSVURP00010002314"/>
<dbReference type="InterPro" id="IPR039863">
    <property type="entry name" value="DKK1-4"/>
</dbReference>
<evidence type="ECO:0000256" key="2">
    <source>
        <dbReference type="ARBA" id="ARBA00010842"/>
    </source>
</evidence>
<dbReference type="GO" id="GO:0048019">
    <property type="term" value="F:receptor antagonist activity"/>
    <property type="evidence" value="ECO:0007669"/>
    <property type="project" value="Ensembl"/>
</dbReference>